<accession>A0A9P5PCT3</accession>
<keyword evidence="2" id="KW-1185">Reference proteome</keyword>
<protein>
    <submittedName>
        <fullName evidence="1">Uncharacterized protein</fullName>
    </submittedName>
</protein>
<organism evidence="1 2">
    <name type="scientific">Rhodocollybia butyracea</name>
    <dbReference type="NCBI Taxonomy" id="206335"/>
    <lineage>
        <taxon>Eukaryota</taxon>
        <taxon>Fungi</taxon>
        <taxon>Dikarya</taxon>
        <taxon>Basidiomycota</taxon>
        <taxon>Agaricomycotina</taxon>
        <taxon>Agaricomycetes</taxon>
        <taxon>Agaricomycetidae</taxon>
        <taxon>Agaricales</taxon>
        <taxon>Marasmiineae</taxon>
        <taxon>Omphalotaceae</taxon>
        <taxon>Rhodocollybia</taxon>
    </lineage>
</organism>
<reference evidence="1" key="1">
    <citation type="submission" date="2020-11" db="EMBL/GenBank/DDBJ databases">
        <authorList>
            <consortium name="DOE Joint Genome Institute"/>
            <person name="Ahrendt S."/>
            <person name="Riley R."/>
            <person name="Andreopoulos W."/>
            <person name="Labutti K."/>
            <person name="Pangilinan J."/>
            <person name="Ruiz-Duenas F.J."/>
            <person name="Barrasa J.M."/>
            <person name="Sanchez-Garcia M."/>
            <person name="Camarero S."/>
            <person name="Miyauchi S."/>
            <person name="Serrano A."/>
            <person name="Linde D."/>
            <person name="Babiker R."/>
            <person name="Drula E."/>
            <person name="Ayuso-Fernandez I."/>
            <person name="Pacheco R."/>
            <person name="Padilla G."/>
            <person name="Ferreira P."/>
            <person name="Barriuso J."/>
            <person name="Kellner H."/>
            <person name="Castanera R."/>
            <person name="Alfaro M."/>
            <person name="Ramirez L."/>
            <person name="Pisabarro A.G."/>
            <person name="Kuo A."/>
            <person name="Tritt A."/>
            <person name="Lipzen A."/>
            <person name="He G."/>
            <person name="Yan M."/>
            <person name="Ng V."/>
            <person name="Cullen D."/>
            <person name="Martin F."/>
            <person name="Rosso M.-N."/>
            <person name="Henrissat B."/>
            <person name="Hibbett D."/>
            <person name="Martinez A.T."/>
            <person name="Grigoriev I.V."/>
        </authorList>
    </citation>
    <scope>NUCLEOTIDE SEQUENCE</scope>
    <source>
        <strain evidence="1">AH 40177</strain>
    </source>
</reference>
<name>A0A9P5PCT3_9AGAR</name>
<gene>
    <name evidence="1" type="ORF">BDP27DRAFT_1370048</name>
</gene>
<dbReference type="AlphaFoldDB" id="A0A9P5PCT3"/>
<proteinExistence type="predicted"/>
<evidence type="ECO:0000313" key="1">
    <source>
        <dbReference type="EMBL" id="KAF9060971.1"/>
    </source>
</evidence>
<dbReference type="Proteomes" id="UP000772434">
    <property type="component" value="Unassembled WGS sequence"/>
</dbReference>
<dbReference type="OrthoDB" id="3247158at2759"/>
<dbReference type="EMBL" id="JADNRY010000219">
    <property type="protein sequence ID" value="KAF9060971.1"/>
    <property type="molecule type" value="Genomic_DNA"/>
</dbReference>
<evidence type="ECO:0000313" key="2">
    <source>
        <dbReference type="Proteomes" id="UP000772434"/>
    </source>
</evidence>
<sequence>MSALGVLVSMIIHHVHLTWRRLITRLLTPSFHQHSLATLTEELIRLIPIVLSCKSFGGHSKRILGALRKGHELDGGVKKAARELVRERAGYTLFAVTPRDLGWSDDPGDRGAMGGIGGCGDYRAELVLDLRGLHANEATEEEFLFALSFAYVIMGMQKHPEKRNVGRGALPAGLWIGVVVAARMVKRQILDRRNVSQLEPAIRNRNIEYLYVYPSVGFSIKFLYKLSTLLDFPLAY</sequence>
<comment type="caution">
    <text evidence="1">The sequence shown here is derived from an EMBL/GenBank/DDBJ whole genome shotgun (WGS) entry which is preliminary data.</text>
</comment>